<evidence type="ECO:0000313" key="12">
    <source>
        <dbReference type="Proteomes" id="UP000032304"/>
    </source>
</evidence>
<evidence type="ECO:0000256" key="2">
    <source>
        <dbReference type="ARBA" id="ARBA00010793"/>
    </source>
</evidence>
<evidence type="ECO:0000256" key="4">
    <source>
        <dbReference type="ARBA" id="ARBA00022640"/>
    </source>
</evidence>
<comment type="similarity">
    <text evidence="2">Belongs to the RETICULATA family.</text>
</comment>
<feature type="transmembrane region" description="Helical" evidence="10">
    <location>
        <begin position="336"/>
        <end position="359"/>
    </location>
</feature>
<keyword evidence="7 10" id="KW-1133">Transmembrane helix</keyword>
<feature type="compositionally biased region" description="Gly residues" evidence="9">
    <location>
        <begin position="103"/>
        <end position="121"/>
    </location>
</feature>
<dbReference type="Proteomes" id="UP000032304">
    <property type="component" value="Chromosome 2"/>
</dbReference>
<dbReference type="OMA" id="IGTFFYK"/>
<feature type="region of interest" description="Disordered" evidence="9">
    <location>
        <begin position="103"/>
        <end position="132"/>
    </location>
</feature>
<keyword evidence="12" id="KW-1185">Reference proteome</keyword>
<keyword evidence="4" id="KW-0934">Plastid</keyword>
<dbReference type="Gramene" id="KJB16949">
    <property type="protein sequence ID" value="KJB16949"/>
    <property type="gene ID" value="B456_002G256100"/>
</dbReference>
<evidence type="ECO:0000256" key="10">
    <source>
        <dbReference type="SAM" id="Phobius"/>
    </source>
</evidence>
<dbReference type="Pfam" id="PF11891">
    <property type="entry name" value="RETICULATA-like"/>
    <property type="match status" value="2"/>
</dbReference>
<keyword evidence="5 10" id="KW-0812">Transmembrane</keyword>
<feature type="transmembrane region" description="Helical" evidence="10">
    <location>
        <begin position="238"/>
        <end position="260"/>
    </location>
</feature>
<dbReference type="eggNOG" id="ENOG502QPQK">
    <property type="taxonomic scope" value="Eukaryota"/>
</dbReference>
<dbReference type="PANTHER" id="PTHR31038">
    <property type="entry name" value="EXPRESSED PROTEIN-RELATED"/>
    <property type="match status" value="1"/>
</dbReference>
<organism evidence="11 12">
    <name type="scientific">Gossypium raimondii</name>
    <name type="common">Peruvian cotton</name>
    <name type="synonym">Gossypium klotzschianum subsp. raimondii</name>
    <dbReference type="NCBI Taxonomy" id="29730"/>
    <lineage>
        <taxon>Eukaryota</taxon>
        <taxon>Viridiplantae</taxon>
        <taxon>Streptophyta</taxon>
        <taxon>Embryophyta</taxon>
        <taxon>Tracheophyta</taxon>
        <taxon>Spermatophyta</taxon>
        <taxon>Magnoliopsida</taxon>
        <taxon>eudicotyledons</taxon>
        <taxon>Gunneridae</taxon>
        <taxon>Pentapetalae</taxon>
        <taxon>rosids</taxon>
        <taxon>malvids</taxon>
        <taxon>Malvales</taxon>
        <taxon>Malvaceae</taxon>
        <taxon>Malvoideae</taxon>
        <taxon>Gossypium</taxon>
    </lineage>
</organism>
<evidence type="ECO:0000256" key="1">
    <source>
        <dbReference type="ARBA" id="ARBA00004508"/>
    </source>
</evidence>
<protein>
    <submittedName>
        <fullName evidence="11">Uncharacterized protein</fullName>
    </submittedName>
</protein>
<comment type="subcellular location">
    <subcellularLocation>
        <location evidence="1">Plastid</location>
        <location evidence="1">Chloroplast membrane</location>
        <topology evidence="1">Multi-pass membrane protein</topology>
    </subcellularLocation>
</comment>
<dbReference type="OrthoDB" id="205639at2759"/>
<dbReference type="EMBL" id="CM001741">
    <property type="protein sequence ID" value="KJB16949.1"/>
    <property type="molecule type" value="Genomic_DNA"/>
</dbReference>
<reference evidence="11 12" key="1">
    <citation type="journal article" date="2012" name="Nature">
        <title>Repeated polyploidization of Gossypium genomes and the evolution of spinnable cotton fibres.</title>
        <authorList>
            <person name="Paterson A.H."/>
            <person name="Wendel J.F."/>
            <person name="Gundlach H."/>
            <person name="Guo H."/>
            <person name="Jenkins J."/>
            <person name="Jin D."/>
            <person name="Llewellyn D."/>
            <person name="Showmaker K.C."/>
            <person name="Shu S."/>
            <person name="Udall J."/>
            <person name="Yoo M.J."/>
            <person name="Byers R."/>
            <person name="Chen W."/>
            <person name="Doron-Faigenboim A."/>
            <person name="Duke M.V."/>
            <person name="Gong L."/>
            <person name="Grimwood J."/>
            <person name="Grover C."/>
            <person name="Grupp K."/>
            <person name="Hu G."/>
            <person name="Lee T.H."/>
            <person name="Li J."/>
            <person name="Lin L."/>
            <person name="Liu T."/>
            <person name="Marler B.S."/>
            <person name="Page J.T."/>
            <person name="Roberts A.W."/>
            <person name="Romanel E."/>
            <person name="Sanders W.S."/>
            <person name="Szadkowski E."/>
            <person name="Tan X."/>
            <person name="Tang H."/>
            <person name="Xu C."/>
            <person name="Wang J."/>
            <person name="Wang Z."/>
            <person name="Zhang D."/>
            <person name="Zhang L."/>
            <person name="Ashrafi H."/>
            <person name="Bedon F."/>
            <person name="Bowers J.E."/>
            <person name="Brubaker C.L."/>
            <person name="Chee P.W."/>
            <person name="Das S."/>
            <person name="Gingle A.R."/>
            <person name="Haigler C.H."/>
            <person name="Harker D."/>
            <person name="Hoffmann L.V."/>
            <person name="Hovav R."/>
            <person name="Jones D.C."/>
            <person name="Lemke C."/>
            <person name="Mansoor S."/>
            <person name="ur Rahman M."/>
            <person name="Rainville L.N."/>
            <person name="Rambani A."/>
            <person name="Reddy U.K."/>
            <person name="Rong J.K."/>
            <person name="Saranga Y."/>
            <person name="Scheffler B.E."/>
            <person name="Scheffler J.A."/>
            <person name="Stelly D.M."/>
            <person name="Triplett B.A."/>
            <person name="Van Deynze A."/>
            <person name="Vaslin M.F."/>
            <person name="Waghmare V.N."/>
            <person name="Walford S.A."/>
            <person name="Wright R.J."/>
            <person name="Zaki E.A."/>
            <person name="Zhang T."/>
            <person name="Dennis E.S."/>
            <person name="Mayer K.F."/>
            <person name="Peterson D.G."/>
            <person name="Rokhsar D.S."/>
            <person name="Wang X."/>
            <person name="Schmutz J."/>
        </authorList>
    </citation>
    <scope>NUCLEOTIDE SEQUENCE [LARGE SCALE GENOMIC DNA]</scope>
</reference>
<keyword evidence="3" id="KW-0150">Chloroplast</keyword>
<dbReference type="STRING" id="29730.A0A0D2QC35"/>
<dbReference type="GO" id="GO:0009706">
    <property type="term" value="C:chloroplast inner membrane"/>
    <property type="evidence" value="ECO:0007669"/>
    <property type="project" value="TreeGrafter"/>
</dbReference>
<evidence type="ECO:0000256" key="7">
    <source>
        <dbReference type="ARBA" id="ARBA00022989"/>
    </source>
</evidence>
<dbReference type="InterPro" id="IPR021825">
    <property type="entry name" value="RETICULATA-related"/>
</dbReference>
<name>A0A0D2QC35_GOSRA</name>
<evidence type="ECO:0000256" key="9">
    <source>
        <dbReference type="SAM" id="MobiDB-lite"/>
    </source>
</evidence>
<gene>
    <name evidence="11" type="ORF">B456_002G256100</name>
</gene>
<feature type="transmembrane region" description="Helical" evidence="10">
    <location>
        <begin position="296"/>
        <end position="316"/>
    </location>
</feature>
<keyword evidence="6" id="KW-0809">Transit peptide</keyword>
<proteinExistence type="inferred from homology"/>
<keyword evidence="8 10" id="KW-0472">Membrane</keyword>
<sequence>MSSFGLSHLVNVKNDVVLRNLWSQDLSFFKNGDKRFVFSMKRRQRVVILSLAHRPEAEAEAEAQAGAAKSIVTKGSSESSIRKEEVRIFGEAKIDAGNGGGSFYGNGGSGGGGGGDGGGDGGDGEKGDPEEEEFGPLMKFEDVMKETNARGATLPSDMMEAAKTVGIRKLLLLRYLDLQGSSWPLGFAMRSWGMLRNRMLADPSFLFKIGTEIVIDSCCATFAEVQKRGKDFWAEFELYVADLLVGVVVNIALVGMLAPYARIGQPSISKGFLGGIQNAYNALPSRLYHKFLRYRFSMMCLFYCVLLIFAVLYSVFEAERPGCRFTVNQRLGTYFYKGVLYGTVGFACGIIGQGIANLIMTAKRSMKKSEEDIPVPPLIKSAALWGVFLAVSSNTRYQIINGLERLVEASPLAKQVPPVAMAFTVGVRFANNIYGGMQFVDWARLSGVQ</sequence>
<dbReference type="AlphaFoldDB" id="A0A0D2QC35"/>
<evidence type="ECO:0000256" key="8">
    <source>
        <dbReference type="ARBA" id="ARBA00023136"/>
    </source>
</evidence>
<evidence type="ECO:0000256" key="6">
    <source>
        <dbReference type="ARBA" id="ARBA00022946"/>
    </source>
</evidence>
<evidence type="ECO:0000313" key="11">
    <source>
        <dbReference type="EMBL" id="KJB16949.1"/>
    </source>
</evidence>
<dbReference type="GO" id="GO:0099402">
    <property type="term" value="P:plant organ development"/>
    <property type="evidence" value="ECO:0007669"/>
    <property type="project" value="TreeGrafter"/>
</dbReference>
<dbReference type="PANTHER" id="PTHR31038:SF10">
    <property type="entry name" value="OS04G0524400 PROTEIN"/>
    <property type="match status" value="1"/>
</dbReference>
<evidence type="ECO:0000256" key="3">
    <source>
        <dbReference type="ARBA" id="ARBA00022528"/>
    </source>
</evidence>
<evidence type="ECO:0000256" key="5">
    <source>
        <dbReference type="ARBA" id="ARBA00022692"/>
    </source>
</evidence>
<accession>A0A0D2QC35</accession>